<dbReference type="SUPFAM" id="SSF50978">
    <property type="entry name" value="WD40 repeat-like"/>
    <property type="match status" value="2"/>
</dbReference>
<proteinExistence type="inferred from homology"/>
<evidence type="ECO:0000256" key="2">
    <source>
        <dbReference type="ARBA" id="ARBA00022490"/>
    </source>
</evidence>
<dbReference type="InterPro" id="IPR015943">
    <property type="entry name" value="WD40/YVTN_repeat-like_dom_sf"/>
</dbReference>
<accession>A0A1B6D4L0</accession>
<name>A0A1B6D4L0_9HEMI</name>
<dbReference type="InterPro" id="IPR051973">
    <property type="entry name" value="tRNA_Anticodon_Mtase-Reg"/>
</dbReference>
<dbReference type="PROSITE" id="PS50294">
    <property type="entry name" value="WD_REPEATS_REGION"/>
    <property type="match status" value="1"/>
</dbReference>
<dbReference type="PROSITE" id="PS50082">
    <property type="entry name" value="WD_REPEATS_2"/>
    <property type="match status" value="1"/>
</dbReference>
<reference evidence="9" key="1">
    <citation type="submission" date="2015-12" db="EMBL/GenBank/DDBJ databases">
        <title>De novo transcriptome assembly of four potential Pierce s Disease insect vectors from Arizona vineyards.</title>
        <authorList>
            <person name="Tassone E.E."/>
        </authorList>
    </citation>
    <scope>NUCLEOTIDE SEQUENCE</scope>
</reference>
<dbReference type="InterPro" id="IPR036322">
    <property type="entry name" value="WD40_repeat_dom_sf"/>
</dbReference>
<dbReference type="GO" id="GO:0005737">
    <property type="term" value="C:cytoplasm"/>
    <property type="evidence" value="ECO:0007669"/>
    <property type="project" value="UniProtKB-SubCell"/>
</dbReference>
<keyword evidence="3 8" id="KW-0853">WD repeat</keyword>
<dbReference type="EMBL" id="GEDC01016712">
    <property type="protein sequence ID" value="JAS20586.1"/>
    <property type="molecule type" value="Transcribed_RNA"/>
</dbReference>
<dbReference type="SMART" id="SM00320">
    <property type="entry name" value="WD40"/>
    <property type="match status" value="11"/>
</dbReference>
<dbReference type="InterPro" id="IPR001680">
    <property type="entry name" value="WD40_rpt"/>
</dbReference>
<evidence type="ECO:0000256" key="6">
    <source>
        <dbReference type="ARBA" id="ARBA00038255"/>
    </source>
</evidence>
<comment type="subcellular location">
    <subcellularLocation>
        <location evidence="1">Cytoplasm</location>
    </subcellularLocation>
</comment>
<dbReference type="AlphaFoldDB" id="A0A1B6D4L0"/>
<comment type="similarity">
    <text evidence="6">Belongs to the WD repeat WDR6 family.</text>
</comment>
<dbReference type="Pfam" id="PF00400">
    <property type="entry name" value="WD40"/>
    <property type="match status" value="3"/>
</dbReference>
<evidence type="ECO:0000256" key="1">
    <source>
        <dbReference type="ARBA" id="ARBA00004496"/>
    </source>
</evidence>
<sequence>MIFTEKNSFIKSAVTAVKFWKNLLLAGVGSDLLVFDGFDNYKETTCVRQRIHEQFNIHGIVPKENSTLVAIYGGKRITIVSIIIETEITIELEQSWAVDDWIYNICWLSKEYQLSAIYGHNVLSLWDWKRIEEVDTASCEDKCMLSSAQLIGNKWEEIVVLSGTMHSEILIWTAAGAKNESKSVIHRLKGHKGAIFSVFYNPSCRQISSTSDDRSVCIWDVNIKSPYESVESWKNATVVLHLSIYSHISRVWKSQILSNQKIVSIGEDSMLCINDGQGETIKHESHQGGGIWSFECNEDLKLIVTGGADGGISLWPLDFPSLHPKQFQVPSCNLRKLGLLSKGRVIAVTDEGFILIGSNQQWIFTKKDERIGTYCLLKVSPCKNFVAIYSTHNRAMILKVNDGPEIMLEEEIYKEIDKNRALSMHWVKENHLVFCDSSGNLSLWKFSFRNENQSDLEKITSLILPSSKEPWTTAALIVQNMFICGDRGGSIHVYNLEDKSFDIKKAHQTLKCVHGRLGVGSLKWLDKRVWSTGRDGTLRQYIIKNNELQSMSMEKINVEWAANIIQSEDIGTLVIGFREVNFVVWSVNERRILFMVPCGGGHRSWSCDLDSETLYFAYLQNKTAHTITCLLKEVVQPAILEGFHTSEVNSIVKLPINSNKVWLVSGGEDTTVRVTDFSKRFKTKSVFRSHVSSVRVVCAFPMPSQDSAFVFTAGGRAQIKVWKVETVVLDNTTSVSTTELNSLMIMDIERRKRTHVPENVPEPRCMDLNVLSCAENYLLVLMACSDAYLRIFEYNIEKNKLILRNSLWYSQHCQLKVGSVAWKNGFHAAFTAATDGRVSFWEVDSAEIETPFTILPLHQSGINACDWQDLPNDRLLLVTGGDDSVVSVSLIKKVMTTKMEALLLHRKDDFRSHCSQITGIKIFKGYFITAGLDQRIHIFSWDVGTDFCEVHRIRRISSSISDIHGLEVWHQNFFRSTVNLCIYGAGFEVLQVPLEYPIV</sequence>
<dbReference type="InterPro" id="IPR019775">
    <property type="entry name" value="WD40_repeat_CS"/>
</dbReference>
<dbReference type="Gene3D" id="2.130.10.10">
    <property type="entry name" value="YVTN repeat-like/Quinoprotein amine dehydrogenase"/>
    <property type="match status" value="4"/>
</dbReference>
<evidence type="ECO:0000256" key="3">
    <source>
        <dbReference type="ARBA" id="ARBA00022574"/>
    </source>
</evidence>
<dbReference type="GO" id="GO:0030488">
    <property type="term" value="P:tRNA methylation"/>
    <property type="evidence" value="ECO:0007669"/>
    <property type="project" value="TreeGrafter"/>
</dbReference>
<dbReference type="PROSITE" id="PS00678">
    <property type="entry name" value="WD_REPEATS_1"/>
    <property type="match status" value="1"/>
</dbReference>
<gene>
    <name evidence="9" type="ORF">g.27361</name>
</gene>
<protein>
    <recommendedName>
        <fullName evidence="7">tRNA (34-2'-O)-methyltransferase regulator WDR6</fullName>
    </recommendedName>
</protein>
<evidence type="ECO:0000313" key="9">
    <source>
        <dbReference type="EMBL" id="JAS20586.1"/>
    </source>
</evidence>
<keyword evidence="2" id="KW-0963">Cytoplasm</keyword>
<dbReference type="PANTHER" id="PTHR14344:SF3">
    <property type="entry name" value="WD REPEAT-CONTAINING PROTEIN 6"/>
    <property type="match status" value="1"/>
</dbReference>
<feature type="repeat" description="WD" evidence="8">
    <location>
        <begin position="188"/>
        <end position="229"/>
    </location>
</feature>
<evidence type="ECO:0000256" key="8">
    <source>
        <dbReference type="PROSITE-ProRule" id="PRU00221"/>
    </source>
</evidence>
<keyword evidence="4" id="KW-0819">tRNA processing</keyword>
<evidence type="ECO:0000256" key="4">
    <source>
        <dbReference type="ARBA" id="ARBA00022694"/>
    </source>
</evidence>
<evidence type="ECO:0000256" key="7">
    <source>
        <dbReference type="ARBA" id="ARBA00040154"/>
    </source>
</evidence>
<keyword evidence="5" id="KW-0677">Repeat</keyword>
<dbReference type="PANTHER" id="PTHR14344">
    <property type="entry name" value="WD REPEAT PROTEIN"/>
    <property type="match status" value="1"/>
</dbReference>
<evidence type="ECO:0000256" key="5">
    <source>
        <dbReference type="ARBA" id="ARBA00022737"/>
    </source>
</evidence>
<organism evidence="9">
    <name type="scientific">Clastoptera arizonana</name>
    <name type="common">Arizona spittle bug</name>
    <dbReference type="NCBI Taxonomy" id="38151"/>
    <lineage>
        <taxon>Eukaryota</taxon>
        <taxon>Metazoa</taxon>
        <taxon>Ecdysozoa</taxon>
        <taxon>Arthropoda</taxon>
        <taxon>Hexapoda</taxon>
        <taxon>Insecta</taxon>
        <taxon>Pterygota</taxon>
        <taxon>Neoptera</taxon>
        <taxon>Paraneoptera</taxon>
        <taxon>Hemiptera</taxon>
        <taxon>Auchenorrhyncha</taxon>
        <taxon>Cercopoidea</taxon>
        <taxon>Clastopteridae</taxon>
        <taxon>Clastoptera</taxon>
    </lineage>
</organism>